<comment type="caution">
    <text evidence="2">The sequence shown here is derived from an EMBL/GenBank/DDBJ whole genome shotgun (WGS) entry which is preliminary data.</text>
</comment>
<dbReference type="Proteomes" id="UP000011625">
    <property type="component" value="Unassembled WGS sequence"/>
</dbReference>
<reference evidence="2 3" key="1">
    <citation type="journal article" date="2014" name="PLoS Genet.">
        <title>Phylogenetically driven sequencing of extremely halophilic archaea reveals strategies for static and dynamic osmo-response.</title>
        <authorList>
            <person name="Becker E.A."/>
            <person name="Seitzer P.M."/>
            <person name="Tritt A."/>
            <person name="Larsen D."/>
            <person name="Krusor M."/>
            <person name="Yao A.I."/>
            <person name="Wu D."/>
            <person name="Madern D."/>
            <person name="Eisen J.A."/>
            <person name="Darling A.E."/>
            <person name="Facciotti M.T."/>
        </authorList>
    </citation>
    <scope>NUCLEOTIDE SEQUENCE [LARGE SCALE GENOMIC DNA]</scope>
    <source>
        <strain evidence="2 3">DSM 8989</strain>
    </source>
</reference>
<protein>
    <submittedName>
        <fullName evidence="2">Uncharacterized protein</fullName>
    </submittedName>
</protein>
<dbReference type="EMBL" id="AOME01000009">
    <property type="protein sequence ID" value="EMA55717.1"/>
    <property type="molecule type" value="Genomic_DNA"/>
</dbReference>
<gene>
    <name evidence="2" type="ORF">C450_00977</name>
</gene>
<evidence type="ECO:0000256" key="1">
    <source>
        <dbReference type="SAM" id="MobiDB-lite"/>
    </source>
</evidence>
<evidence type="ECO:0000313" key="3">
    <source>
        <dbReference type="Proteomes" id="UP000011625"/>
    </source>
</evidence>
<organism evidence="2 3">
    <name type="scientific">Halococcus salifodinae DSM 8989</name>
    <dbReference type="NCBI Taxonomy" id="1227456"/>
    <lineage>
        <taxon>Archaea</taxon>
        <taxon>Methanobacteriati</taxon>
        <taxon>Methanobacteriota</taxon>
        <taxon>Stenosarchaea group</taxon>
        <taxon>Halobacteria</taxon>
        <taxon>Halobacteriales</taxon>
        <taxon>Halococcaceae</taxon>
        <taxon>Halococcus</taxon>
    </lineage>
</organism>
<feature type="region of interest" description="Disordered" evidence="1">
    <location>
        <begin position="1"/>
        <end position="47"/>
    </location>
</feature>
<proteinExistence type="predicted"/>
<name>M0NCL6_9EURY</name>
<keyword evidence="3" id="KW-1185">Reference proteome</keyword>
<dbReference type="AlphaFoldDB" id="M0NCL6"/>
<sequence>MLSDLQEGEGVVWDDQSTPRRVIETATGSDDTARLRGPSGGTYTIEARPGSTQPYAIYPAVGLVSSIRVVTADDAIEAV</sequence>
<accession>M0NCL6</accession>
<evidence type="ECO:0000313" key="2">
    <source>
        <dbReference type="EMBL" id="EMA55717.1"/>
    </source>
</evidence>